<feature type="region of interest" description="Disordered" evidence="1">
    <location>
        <begin position="388"/>
        <end position="501"/>
    </location>
</feature>
<gene>
    <name evidence="4" type="ORF">P154DRAFT_550835</name>
</gene>
<dbReference type="AlphaFoldDB" id="A0A6A5X1A8"/>
<keyword evidence="2" id="KW-0812">Transmembrane</keyword>
<keyword evidence="3" id="KW-0732">Signal</keyword>
<name>A0A6A5X1A8_9PLEO</name>
<keyword evidence="2" id="KW-1133">Transmembrane helix</keyword>
<sequence>MSRHLLRACWGTALLVQVVVAQTCYYPNGKEAPEKPCSSAEGSACCPDKWECLDNGLCHYEPDNLFGRYSCTDQSWEAPGCPSNLCTYNMGAIGGESITQCSNHDNQWCCNADATHVNCCQESPEPRPFFNLQDGKAYATVGSSTASDAPNLASITGSATSGSDSSSSTEPPSSSPQSQSAGSPSSSPVASKDEATTTPSPTTPTAPTTPITSLQTSLSSGTNGIQTIIITSIITPAAAASTSTSTPPPSSSKKSNLPIIVGCAVGIPLFLTLVAILIWLLHKRKQQRHAKTPYPEHHHAETSPSMSHATGSTNGFIGGAAAKLGYGKKRDSAMATTYKHETENGGLGVAELPGTGAELDSGAGFAAGRIPYGPNAVGLGGGSGTGNGIGQGIGHGHGHVAQSSWGSAPPRYSPGVNQQAWSQEQQQQQQQQQPAELGNTTASQTPAGGYIPYRPQGSQQHLSGVPEAAELSTVTTPPAAELSTVTTPPAVELGTVKTPPA</sequence>
<accession>A0A6A5X1A8</accession>
<evidence type="ECO:0000256" key="2">
    <source>
        <dbReference type="SAM" id="Phobius"/>
    </source>
</evidence>
<organism evidence="4 5">
    <name type="scientific">Amniculicola lignicola CBS 123094</name>
    <dbReference type="NCBI Taxonomy" id="1392246"/>
    <lineage>
        <taxon>Eukaryota</taxon>
        <taxon>Fungi</taxon>
        <taxon>Dikarya</taxon>
        <taxon>Ascomycota</taxon>
        <taxon>Pezizomycotina</taxon>
        <taxon>Dothideomycetes</taxon>
        <taxon>Pleosporomycetidae</taxon>
        <taxon>Pleosporales</taxon>
        <taxon>Amniculicolaceae</taxon>
        <taxon>Amniculicola</taxon>
    </lineage>
</organism>
<feature type="compositionally biased region" description="Polar residues" evidence="1">
    <location>
        <begin position="302"/>
        <end position="312"/>
    </location>
</feature>
<evidence type="ECO:0000256" key="1">
    <source>
        <dbReference type="SAM" id="MobiDB-lite"/>
    </source>
</evidence>
<feature type="signal peptide" evidence="3">
    <location>
        <begin position="1"/>
        <end position="21"/>
    </location>
</feature>
<feature type="compositionally biased region" description="Low complexity" evidence="1">
    <location>
        <begin position="154"/>
        <end position="213"/>
    </location>
</feature>
<feature type="chain" id="PRO_5025570916" description="Mid2 domain-containing protein" evidence="3">
    <location>
        <begin position="22"/>
        <end position="501"/>
    </location>
</feature>
<feature type="region of interest" description="Disordered" evidence="1">
    <location>
        <begin position="290"/>
        <end position="312"/>
    </location>
</feature>
<protein>
    <recommendedName>
        <fullName evidence="6">Mid2 domain-containing protein</fullName>
    </recommendedName>
</protein>
<keyword evidence="2" id="KW-0472">Membrane</keyword>
<keyword evidence="5" id="KW-1185">Reference proteome</keyword>
<feature type="compositionally biased region" description="Low complexity" evidence="1">
    <location>
        <begin position="418"/>
        <end position="433"/>
    </location>
</feature>
<feature type="transmembrane region" description="Helical" evidence="2">
    <location>
        <begin position="257"/>
        <end position="281"/>
    </location>
</feature>
<dbReference type="Proteomes" id="UP000799779">
    <property type="component" value="Unassembled WGS sequence"/>
</dbReference>
<dbReference type="EMBL" id="ML977559">
    <property type="protein sequence ID" value="KAF2006601.1"/>
    <property type="molecule type" value="Genomic_DNA"/>
</dbReference>
<reference evidence="4" key="1">
    <citation type="journal article" date="2020" name="Stud. Mycol.">
        <title>101 Dothideomycetes genomes: a test case for predicting lifestyles and emergence of pathogens.</title>
        <authorList>
            <person name="Haridas S."/>
            <person name="Albert R."/>
            <person name="Binder M."/>
            <person name="Bloem J."/>
            <person name="Labutti K."/>
            <person name="Salamov A."/>
            <person name="Andreopoulos B."/>
            <person name="Baker S."/>
            <person name="Barry K."/>
            <person name="Bills G."/>
            <person name="Bluhm B."/>
            <person name="Cannon C."/>
            <person name="Castanera R."/>
            <person name="Culley D."/>
            <person name="Daum C."/>
            <person name="Ezra D."/>
            <person name="Gonzalez J."/>
            <person name="Henrissat B."/>
            <person name="Kuo A."/>
            <person name="Liang C."/>
            <person name="Lipzen A."/>
            <person name="Lutzoni F."/>
            <person name="Magnuson J."/>
            <person name="Mondo S."/>
            <person name="Nolan M."/>
            <person name="Ohm R."/>
            <person name="Pangilinan J."/>
            <person name="Park H.-J."/>
            <person name="Ramirez L."/>
            <person name="Alfaro M."/>
            <person name="Sun H."/>
            <person name="Tritt A."/>
            <person name="Yoshinaga Y."/>
            <person name="Zwiers L.-H."/>
            <person name="Turgeon B."/>
            <person name="Goodwin S."/>
            <person name="Spatafora J."/>
            <person name="Crous P."/>
            <person name="Grigoriev I."/>
        </authorList>
    </citation>
    <scope>NUCLEOTIDE SEQUENCE</scope>
    <source>
        <strain evidence="4">CBS 123094</strain>
    </source>
</reference>
<evidence type="ECO:0000256" key="3">
    <source>
        <dbReference type="SAM" id="SignalP"/>
    </source>
</evidence>
<dbReference type="CDD" id="cd12087">
    <property type="entry name" value="TM_EGFR-like"/>
    <property type="match status" value="1"/>
</dbReference>
<dbReference type="OrthoDB" id="5215637at2759"/>
<evidence type="ECO:0008006" key="6">
    <source>
        <dbReference type="Google" id="ProtNLM"/>
    </source>
</evidence>
<proteinExistence type="predicted"/>
<feature type="region of interest" description="Disordered" evidence="1">
    <location>
        <begin position="142"/>
        <end position="219"/>
    </location>
</feature>
<evidence type="ECO:0000313" key="5">
    <source>
        <dbReference type="Proteomes" id="UP000799779"/>
    </source>
</evidence>
<evidence type="ECO:0000313" key="4">
    <source>
        <dbReference type="EMBL" id="KAF2006601.1"/>
    </source>
</evidence>